<evidence type="ECO:0000256" key="1">
    <source>
        <dbReference type="SAM" id="Coils"/>
    </source>
</evidence>
<dbReference type="OrthoDB" id="248429at2759"/>
<feature type="region of interest" description="Disordered" evidence="2">
    <location>
        <begin position="30"/>
        <end position="80"/>
    </location>
</feature>
<reference evidence="3 4" key="1">
    <citation type="submission" date="2013-07" db="EMBL/GenBank/DDBJ databases">
        <authorList>
            <person name="Stoco P.H."/>
            <person name="Wagner G."/>
            <person name="Gerber A."/>
            <person name="Zaha A."/>
            <person name="Thompson C."/>
            <person name="Bartholomeu D.C."/>
            <person name="Luckemeyer D.D."/>
            <person name="Bahia D."/>
            <person name="Loreto E."/>
            <person name="Prestes E.B."/>
            <person name="Lima F.M."/>
            <person name="Rodrigues-Luiz G."/>
            <person name="Vallejo G.A."/>
            <person name="Filho J.F."/>
            <person name="Monteiro K.M."/>
            <person name="Tyler K.M."/>
            <person name="de Almeida L.G."/>
            <person name="Ortiz M.F."/>
            <person name="Siervo M.A."/>
            <person name="de Moraes M.H."/>
            <person name="Cunha O.L."/>
            <person name="Mendonca-Neto R."/>
            <person name="Silva R."/>
            <person name="Teixeira S.M."/>
            <person name="Murta S.M."/>
            <person name="Sincero T.C."/>
            <person name="Mendes T.A."/>
            <person name="Urmenyi T.P."/>
            <person name="Silva V.G."/>
            <person name="da Rocha W.D."/>
            <person name="Andersson B."/>
            <person name="Romanha A.J."/>
            <person name="Steindel M."/>
            <person name="de Vasconcelos A.T."/>
            <person name="Grisard E.C."/>
        </authorList>
    </citation>
    <scope>NUCLEOTIDE SEQUENCE [LARGE SCALE GENOMIC DNA]</scope>
    <source>
        <strain evidence="3 4">SC58</strain>
    </source>
</reference>
<accession>A0A061JCA4</accession>
<feature type="coiled-coil region" evidence="1">
    <location>
        <begin position="85"/>
        <end position="162"/>
    </location>
</feature>
<feature type="region of interest" description="Disordered" evidence="2">
    <location>
        <begin position="286"/>
        <end position="314"/>
    </location>
</feature>
<organism evidence="3 4">
    <name type="scientific">Trypanosoma rangeli SC58</name>
    <dbReference type="NCBI Taxonomy" id="429131"/>
    <lineage>
        <taxon>Eukaryota</taxon>
        <taxon>Discoba</taxon>
        <taxon>Euglenozoa</taxon>
        <taxon>Kinetoplastea</taxon>
        <taxon>Metakinetoplastina</taxon>
        <taxon>Trypanosomatida</taxon>
        <taxon>Trypanosomatidae</taxon>
        <taxon>Trypanosoma</taxon>
        <taxon>Herpetosoma</taxon>
    </lineage>
</organism>
<keyword evidence="1" id="KW-0175">Coiled coil</keyword>
<proteinExistence type="predicted"/>
<protein>
    <submittedName>
        <fullName evidence="3">Uncharacterized protein</fullName>
    </submittedName>
</protein>
<evidence type="ECO:0000256" key="2">
    <source>
        <dbReference type="SAM" id="MobiDB-lite"/>
    </source>
</evidence>
<name>A0A061JCA4_TRYRA</name>
<gene>
    <name evidence="3" type="ORF">TRSC58_01342</name>
</gene>
<dbReference type="VEuPathDB" id="TriTrypDB:TRSC58_01342"/>
<evidence type="ECO:0000313" key="4">
    <source>
        <dbReference type="Proteomes" id="UP000031737"/>
    </source>
</evidence>
<dbReference type="AlphaFoldDB" id="A0A061JCA4"/>
<dbReference type="Proteomes" id="UP000031737">
    <property type="component" value="Unassembled WGS sequence"/>
</dbReference>
<evidence type="ECO:0000313" key="3">
    <source>
        <dbReference type="EMBL" id="ESL10917.1"/>
    </source>
</evidence>
<comment type="caution">
    <text evidence="3">The sequence shown here is derived from an EMBL/GenBank/DDBJ whole genome shotgun (WGS) entry which is preliminary data.</text>
</comment>
<sequence length="783" mass="84215">MSVDPLALASDDQRELQRLLKENRELRRANAQLRVSVETKTSRGNGGSGGVKDAAAAATTEKRRDSAGPPGESVEGNIPATAVSVRRLKDELRHSKEALEQARREQAAAQDEYKRIKSLFEAFVVEACEREEACRLVFARIYEEVEEQQRLCEGLRQQLQERSPPALAAPVVAGVDPASLFGLVDSLRASLGELEHRLGYRGDASSRHAAPTAGGGAPRAARRTKAPPTPEADAMWGGGGGGCGSSHQQHQGGGIHQPQPLSQGPDGAVRLVLPAPGAGALRAATVISGAPSTTTERRKRVRQGTEGTAKPKRHAGEMVAAAAAAHTASLFKNFKPATEKEKGSVVNFGNEPIADYLGLLEKTDASNVDVLRRELRKFCGGNVGVLASCAVEHFLSKSVLTAGLVTLWKHTEHVMHIGQDVYPVFMQQAVRKLVHLLSPDCAAEIDHTPQLRCLALVVRVACAIQLRDTVQGAEVSLFVAFYECTVSALRSWRLGSSPHAQRHVLGPWMVAVQHLCGFVVDFHEVVRYYANSEQVLGALSLPASLTRYTAQAVMAACYFTSSPQSPAAPLGADVTADTQAWLHFCDAMDWSHSELPLDLIGSAAARILARCEDALGRGEALLSLRLLVLQNGLGFLQGLTEELRASGGAVDIDAAFAELFSLAVIDLQLEDPRDEQWGRAMAFFADYLSAISVAQTKSTAELLGACKDTHLLVLRAMLQLCHGTVKITEAGAEHLTKALQWAKALHVGLTRSARESKAAVAQLHPFQSTLLGKQLRHFCSQEL</sequence>
<keyword evidence="4" id="KW-1185">Reference proteome</keyword>
<dbReference type="EMBL" id="AUPL01001342">
    <property type="protein sequence ID" value="ESL10917.1"/>
    <property type="molecule type" value="Genomic_DNA"/>
</dbReference>
<feature type="region of interest" description="Disordered" evidence="2">
    <location>
        <begin position="202"/>
        <end position="272"/>
    </location>
</feature>